<evidence type="ECO:0000256" key="3">
    <source>
        <dbReference type="ARBA" id="ARBA00023125"/>
    </source>
</evidence>
<dbReference type="Pfam" id="PF00126">
    <property type="entry name" value="HTH_1"/>
    <property type="match status" value="1"/>
</dbReference>
<dbReference type="InterPro" id="IPR005119">
    <property type="entry name" value="LysR_subst-bd"/>
</dbReference>
<dbReference type="Proteomes" id="UP000269097">
    <property type="component" value="Chromosome"/>
</dbReference>
<dbReference type="GO" id="GO:0000976">
    <property type="term" value="F:transcription cis-regulatory region binding"/>
    <property type="evidence" value="ECO:0007669"/>
    <property type="project" value="TreeGrafter"/>
</dbReference>
<reference evidence="6 7" key="1">
    <citation type="submission" date="2018-10" db="EMBL/GenBank/DDBJ databases">
        <title>Genome Sequence of Cohnella sp.</title>
        <authorList>
            <person name="Srinivasan S."/>
            <person name="Kim M.K."/>
        </authorList>
    </citation>
    <scope>NUCLEOTIDE SEQUENCE [LARGE SCALE GENOMIC DNA]</scope>
    <source>
        <strain evidence="6 7">18JY8-7</strain>
    </source>
</reference>
<evidence type="ECO:0000256" key="2">
    <source>
        <dbReference type="ARBA" id="ARBA00023015"/>
    </source>
</evidence>
<evidence type="ECO:0000256" key="1">
    <source>
        <dbReference type="ARBA" id="ARBA00009437"/>
    </source>
</evidence>
<dbReference type="RefSeq" id="WP_123041087.1">
    <property type="nucleotide sequence ID" value="NZ_CP033433.1"/>
</dbReference>
<dbReference type="CDD" id="cd05466">
    <property type="entry name" value="PBP2_LTTR_substrate"/>
    <property type="match status" value="1"/>
</dbReference>
<dbReference type="SUPFAM" id="SSF53850">
    <property type="entry name" value="Periplasmic binding protein-like II"/>
    <property type="match status" value="1"/>
</dbReference>
<dbReference type="Gene3D" id="1.10.10.10">
    <property type="entry name" value="Winged helix-like DNA-binding domain superfamily/Winged helix DNA-binding domain"/>
    <property type="match status" value="1"/>
</dbReference>
<name>A0A3G3JXP2_9BACL</name>
<evidence type="ECO:0000256" key="4">
    <source>
        <dbReference type="ARBA" id="ARBA00023163"/>
    </source>
</evidence>
<dbReference type="SUPFAM" id="SSF46785">
    <property type="entry name" value="Winged helix' DNA-binding domain"/>
    <property type="match status" value="1"/>
</dbReference>
<gene>
    <name evidence="6" type="ORF">EAV92_10770</name>
</gene>
<dbReference type="EMBL" id="CP033433">
    <property type="protein sequence ID" value="AYQ73005.1"/>
    <property type="molecule type" value="Genomic_DNA"/>
</dbReference>
<evidence type="ECO:0000259" key="5">
    <source>
        <dbReference type="PROSITE" id="PS50931"/>
    </source>
</evidence>
<dbReference type="InterPro" id="IPR036390">
    <property type="entry name" value="WH_DNA-bd_sf"/>
</dbReference>
<dbReference type="AlphaFoldDB" id="A0A3G3JXP2"/>
<comment type="similarity">
    <text evidence="1">Belongs to the LysR transcriptional regulatory family.</text>
</comment>
<keyword evidence="3" id="KW-0238">DNA-binding</keyword>
<dbReference type="Gene3D" id="3.40.190.10">
    <property type="entry name" value="Periplasmic binding protein-like II"/>
    <property type="match status" value="2"/>
</dbReference>
<dbReference type="KEGG" id="coh:EAV92_10770"/>
<evidence type="ECO:0000313" key="6">
    <source>
        <dbReference type="EMBL" id="AYQ73005.1"/>
    </source>
</evidence>
<dbReference type="Pfam" id="PF03466">
    <property type="entry name" value="LysR_substrate"/>
    <property type="match status" value="1"/>
</dbReference>
<dbReference type="InterPro" id="IPR036388">
    <property type="entry name" value="WH-like_DNA-bd_sf"/>
</dbReference>
<dbReference type="PANTHER" id="PTHR30126">
    <property type="entry name" value="HTH-TYPE TRANSCRIPTIONAL REGULATOR"/>
    <property type="match status" value="1"/>
</dbReference>
<evidence type="ECO:0000313" key="7">
    <source>
        <dbReference type="Proteomes" id="UP000269097"/>
    </source>
</evidence>
<accession>A0A3G3JXP2</accession>
<dbReference type="GO" id="GO:0003700">
    <property type="term" value="F:DNA-binding transcription factor activity"/>
    <property type="evidence" value="ECO:0007669"/>
    <property type="project" value="InterPro"/>
</dbReference>
<keyword evidence="4" id="KW-0804">Transcription</keyword>
<sequence length="289" mass="33117">MIDFEWYRSFVFIYKHNSVSEAAKSRFMTQPAMSQHLASLEAEVGELLFVRTARKMIPTERGKLLYTEVAPLVEALEQTSADIKTSSLPSMKWIKIGSAPEFYQEKILPLLPKFGTCSISHFGTAEELLDNLDEDKVDLIITSKKFLKSGVEYLKLCEEEFAIVAPGHWVVPEANSLKAQEHWLAKQTWIAYGPELPMIRRLWREHFKKRPMLSTPYVVPNLHMILNLVELGAGLSVIPTYLLKPAKEGQVQVVYADLAVQNELFLAFKTKHKHIPEIQQIMKVIREHI</sequence>
<feature type="domain" description="HTH lysR-type" evidence="5">
    <location>
        <begin position="2"/>
        <end position="59"/>
    </location>
</feature>
<organism evidence="6 7">
    <name type="scientific">Cohnella candidum</name>
    <dbReference type="NCBI Taxonomy" id="2674991"/>
    <lineage>
        <taxon>Bacteria</taxon>
        <taxon>Bacillati</taxon>
        <taxon>Bacillota</taxon>
        <taxon>Bacilli</taxon>
        <taxon>Bacillales</taxon>
        <taxon>Paenibacillaceae</taxon>
        <taxon>Cohnella</taxon>
    </lineage>
</organism>
<dbReference type="PRINTS" id="PR00039">
    <property type="entry name" value="HTHLYSR"/>
</dbReference>
<dbReference type="PROSITE" id="PS50931">
    <property type="entry name" value="HTH_LYSR"/>
    <property type="match status" value="1"/>
</dbReference>
<keyword evidence="7" id="KW-1185">Reference proteome</keyword>
<keyword evidence="2" id="KW-0805">Transcription regulation</keyword>
<dbReference type="PANTHER" id="PTHR30126:SF40">
    <property type="entry name" value="HTH-TYPE TRANSCRIPTIONAL REGULATOR GLTR"/>
    <property type="match status" value="1"/>
</dbReference>
<protein>
    <submittedName>
        <fullName evidence="6">LysR family transcriptional regulator</fullName>
    </submittedName>
</protein>
<dbReference type="InterPro" id="IPR000847">
    <property type="entry name" value="LysR_HTH_N"/>
</dbReference>
<proteinExistence type="inferred from homology"/>